<comment type="caution">
    <text evidence="1">The sequence shown here is derived from an EMBL/GenBank/DDBJ whole genome shotgun (WGS) entry which is preliminary data.</text>
</comment>
<evidence type="ECO:0000313" key="2">
    <source>
        <dbReference type="Proteomes" id="UP000485058"/>
    </source>
</evidence>
<dbReference type="EMBL" id="BLLF01000590">
    <property type="protein sequence ID" value="GFH13246.1"/>
    <property type="molecule type" value="Genomic_DNA"/>
</dbReference>
<reference evidence="1 2" key="1">
    <citation type="submission" date="2020-02" db="EMBL/GenBank/DDBJ databases">
        <title>Draft genome sequence of Haematococcus lacustris strain NIES-144.</title>
        <authorList>
            <person name="Morimoto D."/>
            <person name="Nakagawa S."/>
            <person name="Yoshida T."/>
            <person name="Sawayama S."/>
        </authorList>
    </citation>
    <scope>NUCLEOTIDE SEQUENCE [LARGE SCALE GENOMIC DNA]</scope>
    <source>
        <strain evidence="1 2">NIES-144</strain>
    </source>
</reference>
<feature type="non-terminal residue" evidence="1">
    <location>
        <position position="1"/>
    </location>
</feature>
<gene>
    <name evidence="1" type="ORF">HaLaN_09088</name>
</gene>
<proteinExistence type="predicted"/>
<dbReference type="Proteomes" id="UP000485058">
    <property type="component" value="Unassembled WGS sequence"/>
</dbReference>
<protein>
    <submittedName>
        <fullName evidence="1">Uncharacterized protein</fullName>
    </submittedName>
</protein>
<accession>A0A699Z1U8</accession>
<evidence type="ECO:0000313" key="1">
    <source>
        <dbReference type="EMBL" id="GFH13246.1"/>
    </source>
</evidence>
<name>A0A699Z1U8_HAELA</name>
<dbReference type="AlphaFoldDB" id="A0A699Z1U8"/>
<organism evidence="1 2">
    <name type="scientific">Haematococcus lacustris</name>
    <name type="common">Green alga</name>
    <name type="synonym">Haematococcus pluvialis</name>
    <dbReference type="NCBI Taxonomy" id="44745"/>
    <lineage>
        <taxon>Eukaryota</taxon>
        <taxon>Viridiplantae</taxon>
        <taxon>Chlorophyta</taxon>
        <taxon>core chlorophytes</taxon>
        <taxon>Chlorophyceae</taxon>
        <taxon>CS clade</taxon>
        <taxon>Chlamydomonadales</taxon>
        <taxon>Haematococcaceae</taxon>
        <taxon>Haematococcus</taxon>
    </lineage>
</organism>
<sequence>MTEYVGGYPVAQAGRRAGISPSYGAQAHGIPGLPGAHLGHLEVGSGLPGAEPARYGRRASPSGCTWPAAINSC</sequence>
<keyword evidence="2" id="KW-1185">Reference proteome</keyword>